<accession>A0A4R6IFY6</accession>
<dbReference type="RefSeq" id="WP_094254795.1">
    <property type="nucleotide sequence ID" value="NZ_NNCE01000005.1"/>
</dbReference>
<dbReference type="EMBL" id="SNWN01000013">
    <property type="protein sequence ID" value="TDO19835.1"/>
    <property type="molecule type" value="Genomic_DNA"/>
</dbReference>
<organism evidence="5 6">
    <name type="scientific">Mycoplasma testudineum</name>
    <dbReference type="NCBI Taxonomy" id="244584"/>
    <lineage>
        <taxon>Bacteria</taxon>
        <taxon>Bacillati</taxon>
        <taxon>Mycoplasmatota</taxon>
        <taxon>Mollicutes</taxon>
        <taxon>Mycoplasmataceae</taxon>
        <taxon>Mycoplasma</taxon>
    </lineage>
</organism>
<dbReference type="Proteomes" id="UP000295518">
    <property type="component" value="Unassembled WGS sequence"/>
</dbReference>
<comment type="caution">
    <text evidence="5">The sequence shown here is derived from an EMBL/GenBank/DDBJ whole genome shotgun (WGS) entry which is preliminary data.</text>
</comment>
<dbReference type="InterPro" id="IPR036005">
    <property type="entry name" value="Creatinase/aminopeptidase-like"/>
</dbReference>
<dbReference type="SUPFAM" id="SSF53092">
    <property type="entry name" value="Creatinase/prolidase N-terminal domain"/>
    <property type="match status" value="1"/>
</dbReference>
<dbReference type="Pfam" id="PF01321">
    <property type="entry name" value="Creatinase_N"/>
    <property type="match status" value="1"/>
</dbReference>
<dbReference type="PANTHER" id="PTHR46112">
    <property type="entry name" value="AMINOPEPTIDASE"/>
    <property type="match status" value="1"/>
</dbReference>
<dbReference type="InterPro" id="IPR001131">
    <property type="entry name" value="Peptidase_M24B_aminopep-P_CS"/>
</dbReference>
<dbReference type="PROSITE" id="PS00491">
    <property type="entry name" value="PROLINE_PEPTIDASE"/>
    <property type="match status" value="1"/>
</dbReference>
<dbReference type="InterPro" id="IPR000994">
    <property type="entry name" value="Pept_M24"/>
</dbReference>
<keyword evidence="6" id="KW-1185">Reference proteome</keyword>
<reference evidence="5 6" key="1">
    <citation type="submission" date="2019-03" db="EMBL/GenBank/DDBJ databases">
        <title>Genomic Encyclopedia of Archaeal and Bacterial Type Strains, Phase II (KMG-II): from individual species to whole genera.</title>
        <authorList>
            <person name="Goeker M."/>
        </authorList>
    </citation>
    <scope>NUCLEOTIDE SEQUENCE [LARGE SCALE GENOMIC DNA]</scope>
    <source>
        <strain evidence="5 6">ATCC 700618</strain>
    </source>
</reference>
<evidence type="ECO:0000313" key="5">
    <source>
        <dbReference type="EMBL" id="TDO19835.1"/>
    </source>
</evidence>
<feature type="domain" description="Peptidase M24" evidence="3">
    <location>
        <begin position="130"/>
        <end position="336"/>
    </location>
</feature>
<dbReference type="CDD" id="cd01092">
    <property type="entry name" value="APP-like"/>
    <property type="match status" value="1"/>
</dbReference>
<dbReference type="PANTHER" id="PTHR46112:SF2">
    <property type="entry name" value="XAA-PRO AMINOPEPTIDASE P-RELATED"/>
    <property type="match status" value="1"/>
</dbReference>
<protein>
    <submittedName>
        <fullName evidence="5">Xaa-Pro aminopeptidase</fullName>
    </submittedName>
</protein>
<keyword evidence="1" id="KW-0479">Metal-binding</keyword>
<keyword evidence="5" id="KW-0031">Aminopeptidase</keyword>
<dbReference type="SUPFAM" id="SSF55920">
    <property type="entry name" value="Creatinase/aminopeptidase"/>
    <property type="match status" value="1"/>
</dbReference>
<dbReference type="InterPro" id="IPR050659">
    <property type="entry name" value="Peptidase_M24B"/>
</dbReference>
<name>A0A4R6IFY6_9MOLU</name>
<evidence type="ECO:0000259" key="4">
    <source>
        <dbReference type="Pfam" id="PF01321"/>
    </source>
</evidence>
<dbReference type="GO" id="GO:0046872">
    <property type="term" value="F:metal ion binding"/>
    <property type="evidence" value="ECO:0007669"/>
    <property type="project" value="UniProtKB-KW"/>
</dbReference>
<dbReference type="OrthoDB" id="9806388at2"/>
<dbReference type="Pfam" id="PF00557">
    <property type="entry name" value="Peptidase_M24"/>
    <property type="match status" value="1"/>
</dbReference>
<evidence type="ECO:0000256" key="1">
    <source>
        <dbReference type="ARBA" id="ARBA00022723"/>
    </source>
</evidence>
<dbReference type="Gene3D" id="3.40.350.10">
    <property type="entry name" value="Creatinase/prolidase N-terminal domain"/>
    <property type="match status" value="1"/>
</dbReference>
<gene>
    <name evidence="5" type="ORF">EI74_0640</name>
</gene>
<feature type="domain" description="Creatinase N-terminal" evidence="4">
    <location>
        <begin position="11"/>
        <end position="120"/>
    </location>
</feature>
<dbReference type="InterPro" id="IPR001714">
    <property type="entry name" value="Pept_M24_MAP"/>
</dbReference>
<evidence type="ECO:0000259" key="3">
    <source>
        <dbReference type="Pfam" id="PF00557"/>
    </source>
</evidence>
<evidence type="ECO:0000256" key="2">
    <source>
        <dbReference type="ARBA" id="ARBA00022801"/>
    </source>
</evidence>
<evidence type="ECO:0000313" key="6">
    <source>
        <dbReference type="Proteomes" id="UP000295518"/>
    </source>
</evidence>
<keyword evidence="5" id="KW-0645">Protease</keyword>
<proteinExistence type="predicted"/>
<dbReference type="GO" id="GO:0008235">
    <property type="term" value="F:metalloexopeptidase activity"/>
    <property type="evidence" value="ECO:0007669"/>
    <property type="project" value="UniProtKB-ARBA"/>
</dbReference>
<keyword evidence="2" id="KW-0378">Hydrolase</keyword>
<dbReference type="InterPro" id="IPR000587">
    <property type="entry name" value="Creatinase_N"/>
</dbReference>
<sequence length="346" mass="39125">MTTIKVKQLIKSHKNVEALISFAPQTRLWYANVATTDGILIIEPDNAYLFVDSRYIEYATKKSTNVQVILLEKNSFKKFLTERKYKEVLVEKEYLLLEQMEMLQAYLPKIKFKSISGKNLRIKKTNEEIELVKKAIEISLLSYNKVRNQLQVGQTEKEVAALLEYEMQKNGAEKESFESIIAFGPSAAEPHHHPTDRKLKDGDIVKMDFGAQYNGYAADITRTFMFGDSSKFDPKLVEIIKIVEEAAYKGIELVKPGISTKEVDKACRDHIKKAGYEKQFLHSTGHGLGIDVHESPNVSTASETILEPGMIITVEPGIYIQDLGGARLENDILVTEDGYINLSKDI</sequence>
<dbReference type="PRINTS" id="PR00599">
    <property type="entry name" value="MAPEPTIDASE"/>
</dbReference>
<dbReference type="AlphaFoldDB" id="A0A4R6IFY6"/>
<dbReference type="GO" id="GO:0004177">
    <property type="term" value="F:aminopeptidase activity"/>
    <property type="evidence" value="ECO:0007669"/>
    <property type="project" value="UniProtKB-KW"/>
</dbReference>
<dbReference type="Gene3D" id="3.90.230.10">
    <property type="entry name" value="Creatinase/methionine aminopeptidase superfamily"/>
    <property type="match status" value="1"/>
</dbReference>
<dbReference type="InterPro" id="IPR029149">
    <property type="entry name" value="Creatin/AminoP/Spt16_N"/>
</dbReference>